<dbReference type="InterPro" id="IPR052337">
    <property type="entry name" value="SAT4-like"/>
</dbReference>
<dbReference type="EMBL" id="AZHC01000039">
    <property type="protein sequence ID" value="OAA35765.1"/>
    <property type="molecule type" value="Genomic_DNA"/>
</dbReference>
<feature type="transmembrane region" description="Helical" evidence="6">
    <location>
        <begin position="197"/>
        <end position="219"/>
    </location>
</feature>
<reference evidence="8 9" key="1">
    <citation type="journal article" date="2016" name="Genome Biol. Evol.">
        <title>Divergent and convergent evolution of fungal pathogenicity.</title>
        <authorList>
            <person name="Shang Y."/>
            <person name="Xiao G."/>
            <person name="Zheng P."/>
            <person name="Cen K."/>
            <person name="Zhan S."/>
            <person name="Wang C."/>
        </authorList>
    </citation>
    <scope>NUCLEOTIDE SEQUENCE [LARGE SCALE GENOMIC DNA]</scope>
    <source>
        <strain evidence="8 9">RCEF 4871</strain>
    </source>
</reference>
<evidence type="ECO:0000256" key="2">
    <source>
        <dbReference type="ARBA" id="ARBA00022692"/>
    </source>
</evidence>
<evidence type="ECO:0000256" key="4">
    <source>
        <dbReference type="ARBA" id="ARBA00023136"/>
    </source>
</evidence>
<organism evidence="8 9">
    <name type="scientific">Metarhizium rileyi (strain RCEF 4871)</name>
    <name type="common">Nomuraea rileyi</name>
    <dbReference type="NCBI Taxonomy" id="1649241"/>
    <lineage>
        <taxon>Eukaryota</taxon>
        <taxon>Fungi</taxon>
        <taxon>Dikarya</taxon>
        <taxon>Ascomycota</taxon>
        <taxon>Pezizomycotina</taxon>
        <taxon>Sordariomycetes</taxon>
        <taxon>Hypocreomycetidae</taxon>
        <taxon>Hypocreales</taxon>
        <taxon>Clavicipitaceae</taxon>
        <taxon>Metarhizium</taxon>
    </lineage>
</organism>
<evidence type="ECO:0000313" key="9">
    <source>
        <dbReference type="Proteomes" id="UP000243498"/>
    </source>
</evidence>
<proteinExistence type="inferred from homology"/>
<feature type="transmembrane region" description="Helical" evidence="6">
    <location>
        <begin position="69"/>
        <end position="93"/>
    </location>
</feature>
<dbReference type="OrthoDB" id="5283415at2759"/>
<evidence type="ECO:0000313" key="8">
    <source>
        <dbReference type="EMBL" id="OAA35765.1"/>
    </source>
</evidence>
<name>A0A166S1Z6_METRR</name>
<accession>A0A166S1Z6</accession>
<keyword evidence="3 6" id="KW-1133">Transmembrane helix</keyword>
<feature type="transmembrane region" description="Helical" evidence="6">
    <location>
        <begin position="231"/>
        <end position="253"/>
    </location>
</feature>
<evidence type="ECO:0000256" key="5">
    <source>
        <dbReference type="ARBA" id="ARBA00038359"/>
    </source>
</evidence>
<dbReference type="InterPro" id="IPR049326">
    <property type="entry name" value="Rhodopsin_dom_fungi"/>
</dbReference>
<feature type="transmembrane region" description="Helical" evidence="6">
    <location>
        <begin position="265"/>
        <end position="289"/>
    </location>
</feature>
<evidence type="ECO:0000256" key="6">
    <source>
        <dbReference type="SAM" id="Phobius"/>
    </source>
</evidence>
<comment type="subcellular location">
    <subcellularLocation>
        <location evidence="1">Membrane</location>
        <topology evidence="1">Multi-pass membrane protein</topology>
    </subcellularLocation>
</comment>
<dbReference type="GO" id="GO:0016020">
    <property type="term" value="C:membrane"/>
    <property type="evidence" value="ECO:0007669"/>
    <property type="project" value="UniProtKB-SubCell"/>
</dbReference>
<comment type="caution">
    <text evidence="8">The sequence shown here is derived from an EMBL/GenBank/DDBJ whole genome shotgun (WGS) entry which is preliminary data.</text>
</comment>
<feature type="transmembrane region" description="Helical" evidence="6">
    <location>
        <begin position="146"/>
        <end position="168"/>
    </location>
</feature>
<dbReference type="AlphaFoldDB" id="A0A166S1Z6"/>
<feature type="transmembrane region" description="Helical" evidence="6">
    <location>
        <begin position="31"/>
        <end position="49"/>
    </location>
</feature>
<dbReference type="PANTHER" id="PTHR33048:SF47">
    <property type="entry name" value="INTEGRAL MEMBRANE PROTEIN-RELATED"/>
    <property type="match status" value="1"/>
</dbReference>
<dbReference type="Proteomes" id="UP000243498">
    <property type="component" value="Unassembled WGS sequence"/>
</dbReference>
<gene>
    <name evidence="8" type="ORF">NOR_07782</name>
</gene>
<feature type="transmembrane region" description="Helical" evidence="6">
    <location>
        <begin position="113"/>
        <end position="134"/>
    </location>
</feature>
<dbReference type="OMA" id="FWASIWI"/>
<protein>
    <recommendedName>
        <fullName evidence="7">Rhodopsin domain-containing protein</fullName>
    </recommendedName>
</protein>
<dbReference type="Pfam" id="PF20684">
    <property type="entry name" value="Fung_rhodopsin"/>
    <property type="match status" value="1"/>
</dbReference>
<evidence type="ECO:0000256" key="1">
    <source>
        <dbReference type="ARBA" id="ARBA00004141"/>
    </source>
</evidence>
<comment type="similarity">
    <text evidence="5">Belongs to the SAT4 family.</text>
</comment>
<evidence type="ECO:0000256" key="3">
    <source>
        <dbReference type="ARBA" id="ARBA00022989"/>
    </source>
</evidence>
<feature type="domain" description="Rhodopsin" evidence="7">
    <location>
        <begin position="50"/>
        <end position="297"/>
    </location>
</feature>
<evidence type="ECO:0000259" key="7">
    <source>
        <dbReference type="Pfam" id="PF20684"/>
    </source>
</evidence>
<dbReference type="PANTHER" id="PTHR33048">
    <property type="entry name" value="PTH11-LIKE INTEGRAL MEMBRANE PROTEIN (AFU_ORTHOLOGUE AFUA_5G11245)"/>
    <property type="match status" value="1"/>
</dbReference>
<keyword evidence="9" id="KW-1185">Reference proteome</keyword>
<keyword evidence="4 6" id="KW-0472">Membrane</keyword>
<keyword evidence="2 6" id="KW-0812">Transmembrane</keyword>
<sequence length="340" mass="37955">MADPRIDDARAAGNTPPGITDVALDESYDKVGIISISVMTGLSFLVIMCRLFSRKFIIKSYGLGLDDALALASLVVFIPFSVLCIVLINLGAARNFAFEPYIINQAVIQPMDSVAHLVYSTALILCRISGLAFYSRICWMDEKFTLSIKFVLAILLMGYLTQMGLIIFHCRPVTLMWSPLSEEDEENMYKCVQWVHIYSFISSISLICDLLLFGLPAAMLKSLELPRKQKLQLAFTLFPGILVIGISAARIALVSMFGDETDENFQFAFLKLLCVEVAEISVTILALSFPGLKPMVDKFILRKKPDLNSADEPGMSSREEIKLYRAEQYAKHLEHVKLAD</sequence>